<accession>A0A0A9HFD8</accession>
<evidence type="ECO:0000313" key="1">
    <source>
        <dbReference type="EMBL" id="JAE33556.1"/>
    </source>
</evidence>
<sequence>MESKPDNKYIKLVSTSASNVGEDMMPTSPAYRIMTYWQSCQAVFNA</sequence>
<organism evidence="1">
    <name type="scientific">Arundo donax</name>
    <name type="common">Giant reed</name>
    <name type="synonym">Donax arundinaceus</name>
    <dbReference type="NCBI Taxonomy" id="35708"/>
    <lineage>
        <taxon>Eukaryota</taxon>
        <taxon>Viridiplantae</taxon>
        <taxon>Streptophyta</taxon>
        <taxon>Embryophyta</taxon>
        <taxon>Tracheophyta</taxon>
        <taxon>Spermatophyta</taxon>
        <taxon>Magnoliopsida</taxon>
        <taxon>Liliopsida</taxon>
        <taxon>Poales</taxon>
        <taxon>Poaceae</taxon>
        <taxon>PACMAD clade</taxon>
        <taxon>Arundinoideae</taxon>
        <taxon>Arundineae</taxon>
        <taxon>Arundo</taxon>
    </lineage>
</organism>
<dbReference type="EMBL" id="GBRH01164340">
    <property type="protein sequence ID" value="JAE33556.1"/>
    <property type="molecule type" value="Transcribed_RNA"/>
</dbReference>
<reference evidence="1" key="2">
    <citation type="journal article" date="2015" name="Data Brief">
        <title>Shoot transcriptome of the giant reed, Arundo donax.</title>
        <authorList>
            <person name="Barrero R.A."/>
            <person name="Guerrero F.D."/>
            <person name="Moolhuijzen P."/>
            <person name="Goolsby J.A."/>
            <person name="Tidwell J."/>
            <person name="Bellgard S.E."/>
            <person name="Bellgard M.I."/>
        </authorList>
    </citation>
    <scope>NUCLEOTIDE SEQUENCE</scope>
    <source>
        <tissue evidence="1">Shoot tissue taken approximately 20 cm above the soil surface</tissue>
    </source>
</reference>
<name>A0A0A9HFD8_ARUDO</name>
<dbReference type="AlphaFoldDB" id="A0A0A9HFD8"/>
<protein>
    <submittedName>
        <fullName evidence="1">Uncharacterized protein</fullName>
    </submittedName>
</protein>
<reference evidence="1" key="1">
    <citation type="submission" date="2014-09" db="EMBL/GenBank/DDBJ databases">
        <authorList>
            <person name="Magalhaes I.L.F."/>
            <person name="Oliveira U."/>
            <person name="Santos F.R."/>
            <person name="Vidigal T.H.D.A."/>
            <person name="Brescovit A.D."/>
            <person name="Santos A.J."/>
        </authorList>
    </citation>
    <scope>NUCLEOTIDE SEQUENCE</scope>
    <source>
        <tissue evidence="1">Shoot tissue taken approximately 20 cm above the soil surface</tissue>
    </source>
</reference>
<proteinExistence type="predicted"/>